<feature type="transmembrane region" description="Helical" evidence="11">
    <location>
        <begin position="146"/>
        <end position="171"/>
    </location>
</feature>
<comment type="subcellular location">
    <subcellularLocation>
        <location evidence="1">Nucleus membrane</location>
        <topology evidence="1">Multi-pass membrane protein</topology>
    </subcellularLocation>
    <subcellularLocation>
        <location evidence="2">Rough endoplasmic reticulum membrane</location>
        <topology evidence="2">Multi-pass membrane protein</topology>
    </subcellularLocation>
</comment>
<reference evidence="12" key="2">
    <citation type="submission" date="2025-08" db="UniProtKB">
        <authorList>
            <consortium name="Ensembl"/>
        </authorList>
    </citation>
    <scope>IDENTIFICATION</scope>
</reference>
<name>A0AAY4ESE4_9TELE</name>
<keyword evidence="13" id="KW-1185">Reference proteome</keyword>
<reference evidence="12 13" key="1">
    <citation type="submission" date="2020-06" db="EMBL/GenBank/DDBJ databases">
        <authorList>
            <consortium name="Wellcome Sanger Institute Data Sharing"/>
        </authorList>
    </citation>
    <scope>NUCLEOTIDE SEQUENCE [LARGE SCALE GENOMIC DNA]</scope>
</reference>
<feature type="transmembrane region" description="Helical" evidence="11">
    <location>
        <begin position="111"/>
        <end position="139"/>
    </location>
</feature>
<dbReference type="PANTHER" id="PTHR47464:SF1">
    <property type="entry name" value="MACOILIN-1"/>
    <property type="match status" value="1"/>
</dbReference>
<evidence type="ECO:0000256" key="3">
    <source>
        <dbReference type="ARBA" id="ARBA00008298"/>
    </source>
</evidence>
<accession>A0AAY4ESE4</accession>
<organism evidence="12 13">
    <name type="scientific">Denticeps clupeoides</name>
    <name type="common">denticle herring</name>
    <dbReference type="NCBI Taxonomy" id="299321"/>
    <lineage>
        <taxon>Eukaryota</taxon>
        <taxon>Metazoa</taxon>
        <taxon>Chordata</taxon>
        <taxon>Craniata</taxon>
        <taxon>Vertebrata</taxon>
        <taxon>Euteleostomi</taxon>
        <taxon>Actinopterygii</taxon>
        <taxon>Neopterygii</taxon>
        <taxon>Teleostei</taxon>
        <taxon>Clupei</taxon>
        <taxon>Clupeiformes</taxon>
        <taxon>Denticipitoidei</taxon>
        <taxon>Denticipitidae</taxon>
        <taxon>Denticeps</taxon>
    </lineage>
</organism>
<evidence type="ECO:0000256" key="7">
    <source>
        <dbReference type="ARBA" id="ARBA00023136"/>
    </source>
</evidence>
<evidence type="ECO:0000313" key="12">
    <source>
        <dbReference type="Ensembl" id="ENSDCDP00010060597.1"/>
    </source>
</evidence>
<keyword evidence="9" id="KW-0175">Coiled coil</keyword>
<dbReference type="AlphaFoldDB" id="A0AAY4ESE4"/>
<evidence type="ECO:0000256" key="2">
    <source>
        <dbReference type="ARBA" id="ARBA00004269"/>
    </source>
</evidence>
<evidence type="ECO:0000256" key="9">
    <source>
        <dbReference type="SAM" id="Coils"/>
    </source>
</evidence>
<keyword evidence="5" id="KW-0256">Endoplasmic reticulum</keyword>
<gene>
    <name evidence="12" type="primary">si:dkey-12h9.6</name>
</gene>
<evidence type="ECO:0000256" key="5">
    <source>
        <dbReference type="ARBA" id="ARBA00022824"/>
    </source>
</evidence>
<proteinExistence type="inferred from homology"/>
<keyword evidence="4 11" id="KW-0812">Transmembrane</keyword>
<protein>
    <submittedName>
        <fullName evidence="12">Uncharacterized protein</fullName>
    </submittedName>
</protein>
<dbReference type="GO" id="GO:0030867">
    <property type="term" value="C:rough endoplasmic reticulum membrane"/>
    <property type="evidence" value="ECO:0007669"/>
    <property type="project" value="UniProtKB-SubCell"/>
</dbReference>
<dbReference type="Pfam" id="PF09726">
    <property type="entry name" value="Macoilin"/>
    <property type="match status" value="2"/>
</dbReference>
<feature type="region of interest" description="Disordered" evidence="10">
    <location>
        <begin position="256"/>
        <end position="277"/>
    </location>
</feature>
<comment type="similarity">
    <text evidence="3">Belongs to the macoilin family.</text>
</comment>
<evidence type="ECO:0000256" key="6">
    <source>
        <dbReference type="ARBA" id="ARBA00022989"/>
    </source>
</evidence>
<evidence type="ECO:0000256" key="8">
    <source>
        <dbReference type="ARBA" id="ARBA00023242"/>
    </source>
</evidence>
<evidence type="ECO:0000313" key="13">
    <source>
        <dbReference type="Proteomes" id="UP000694580"/>
    </source>
</evidence>
<feature type="compositionally biased region" description="Polar residues" evidence="10">
    <location>
        <begin position="343"/>
        <end position="352"/>
    </location>
</feature>
<feature type="transmembrane region" description="Helical" evidence="11">
    <location>
        <begin position="85"/>
        <end position="105"/>
    </location>
</feature>
<evidence type="ECO:0000256" key="11">
    <source>
        <dbReference type="SAM" id="Phobius"/>
    </source>
</evidence>
<evidence type="ECO:0000256" key="1">
    <source>
        <dbReference type="ARBA" id="ARBA00004232"/>
    </source>
</evidence>
<dbReference type="GO" id="GO:0031965">
    <property type="term" value="C:nuclear membrane"/>
    <property type="evidence" value="ECO:0007669"/>
    <property type="project" value="UniProtKB-SubCell"/>
</dbReference>
<keyword evidence="8" id="KW-0539">Nucleus</keyword>
<dbReference type="GeneTree" id="ENSGT00390000016613"/>
<dbReference type="GO" id="GO:0023041">
    <property type="term" value="P:neuronal signal transduction"/>
    <property type="evidence" value="ECO:0007669"/>
    <property type="project" value="InterPro"/>
</dbReference>
<evidence type="ECO:0000256" key="4">
    <source>
        <dbReference type="ARBA" id="ARBA00022692"/>
    </source>
</evidence>
<feature type="region of interest" description="Disordered" evidence="10">
    <location>
        <begin position="303"/>
        <end position="399"/>
    </location>
</feature>
<keyword evidence="6 11" id="KW-1133">Transmembrane helix</keyword>
<sequence length="671" mass="76503">MARRTAAGGDVSAGRRCACALRRFTFIHRRRSIKISGCYYPSPSPPPPPPSYLTSRRNMKKRCADGSRQRKMKKIRITEKISESAYTFLKFMIVWTVVLLADFLLEFRLEYLWPCWLFFGSVYTTFHCHGLVICTVFVCAAFTLDVFCLIFVPLHWLFFVASTYVLFNYIWHTEKGICMSTMSLWILLVYTEASLRLKDVKSSHLSHLFAAHCIGYPVVYLGFDVTCYFTGICKLRSQKAVRSQNSFHMHLLQQSLPPGVHMSTPDGNEDSKWRKAESTQYQCASGSVASGETLTRDCLQIERAEKRPDGDQDDVRPRDPQPHTHAEPQEVVPEHLSQEEQAGKSTKASKSSPLKARKTSASTAGPSSGKVEKKQKNASKTVSPNRDTSHPAVYSQHSDQMNKLEQEMRRLKGELQASRQTEQELRSHVCNLTNSERSLRPEVALLRQTNQLLHNKILCLTKSKQRDKQSCAVLEKKARAEAEARATMEKQLAELQEAALCLRSAPNRQEQTESLMLRKKAKELETEYKQLQLDYQVKEGRVLVLEKEVESLQKHRCAEKEVETLLSLLSSLQDKAQHLEYNLSSETRIKLDLFSALGDARRQLEIAQGKLIKQDQEIGEMKQKIAEVMAVSPGVSYVAPSPAMPQYLTKFLNSERYMLNPRALMYQCMKK</sequence>
<reference evidence="12" key="3">
    <citation type="submission" date="2025-09" db="UniProtKB">
        <authorList>
            <consortium name="Ensembl"/>
        </authorList>
    </citation>
    <scope>IDENTIFICATION</scope>
</reference>
<feature type="coiled-coil region" evidence="9">
    <location>
        <begin position="478"/>
        <end position="575"/>
    </location>
</feature>
<dbReference type="Proteomes" id="UP000694580">
    <property type="component" value="Chromosome 14"/>
</dbReference>
<dbReference type="InterPro" id="IPR019130">
    <property type="entry name" value="Macoilin"/>
</dbReference>
<feature type="compositionally biased region" description="Basic and acidic residues" evidence="10">
    <location>
        <begin position="303"/>
        <end position="342"/>
    </location>
</feature>
<dbReference type="Ensembl" id="ENSDCDT00010071346.1">
    <property type="protein sequence ID" value="ENSDCDP00010060597.1"/>
    <property type="gene ID" value="ENSDCDG00010033629.1"/>
</dbReference>
<keyword evidence="7 11" id="KW-0472">Membrane</keyword>
<evidence type="ECO:0000256" key="10">
    <source>
        <dbReference type="SAM" id="MobiDB-lite"/>
    </source>
</evidence>
<dbReference type="PANTHER" id="PTHR47464">
    <property type="entry name" value="MACOILIN"/>
    <property type="match status" value="1"/>
</dbReference>